<keyword evidence="1" id="KW-0489">Methyltransferase</keyword>
<keyword evidence="3" id="KW-0479">Metal-binding</keyword>
<keyword evidence="6" id="KW-1185">Reference proteome</keyword>
<gene>
    <name evidence="5" type="ORF">PIB30_109123</name>
</gene>
<dbReference type="Gene3D" id="3.40.50.150">
    <property type="entry name" value="Vaccinia Virus protein VP39"/>
    <property type="match status" value="1"/>
</dbReference>
<dbReference type="Proteomes" id="UP001341840">
    <property type="component" value="Unassembled WGS sequence"/>
</dbReference>
<evidence type="ECO:0000313" key="5">
    <source>
        <dbReference type="EMBL" id="MED6154137.1"/>
    </source>
</evidence>
<dbReference type="PANTHER" id="PTHR31009">
    <property type="entry name" value="S-ADENOSYL-L-METHIONINE:CARBOXYL METHYLTRANSFERASE FAMILY PROTEIN"/>
    <property type="match status" value="1"/>
</dbReference>
<accession>A0ABU6U0D7</accession>
<proteinExistence type="predicted"/>
<comment type="caution">
    <text evidence="5">The sequence shown here is derived from an EMBL/GenBank/DDBJ whole genome shotgun (WGS) entry which is preliminary data.</text>
</comment>
<evidence type="ECO:0000256" key="4">
    <source>
        <dbReference type="ARBA" id="ARBA00022842"/>
    </source>
</evidence>
<dbReference type="SUPFAM" id="SSF53335">
    <property type="entry name" value="S-adenosyl-L-methionine-dependent methyltransferases"/>
    <property type="match status" value="1"/>
</dbReference>
<dbReference type="Gene3D" id="1.10.1200.270">
    <property type="entry name" value="Methyltransferase, alpha-helical capping domain"/>
    <property type="match status" value="1"/>
</dbReference>
<evidence type="ECO:0008006" key="7">
    <source>
        <dbReference type="Google" id="ProtNLM"/>
    </source>
</evidence>
<dbReference type="EMBL" id="JASCZI010096045">
    <property type="protein sequence ID" value="MED6154137.1"/>
    <property type="molecule type" value="Genomic_DNA"/>
</dbReference>
<reference evidence="5 6" key="1">
    <citation type="journal article" date="2023" name="Plants (Basel)">
        <title>Bridging the Gap: Combining Genomics and Transcriptomics Approaches to Understand Stylosanthes scabra, an Orphan Legume from the Brazilian Caatinga.</title>
        <authorList>
            <person name="Ferreira-Neto J.R.C."/>
            <person name="da Silva M.D."/>
            <person name="Binneck E."/>
            <person name="de Melo N.F."/>
            <person name="da Silva R.H."/>
            <person name="de Melo A.L.T.M."/>
            <person name="Pandolfi V."/>
            <person name="Bustamante F.O."/>
            <person name="Brasileiro-Vidal A.C."/>
            <person name="Benko-Iseppon A.M."/>
        </authorList>
    </citation>
    <scope>NUCLEOTIDE SEQUENCE [LARGE SCALE GENOMIC DNA]</scope>
    <source>
        <tissue evidence="5">Leaves</tissue>
    </source>
</reference>
<keyword evidence="4" id="KW-0460">Magnesium</keyword>
<dbReference type="InterPro" id="IPR005299">
    <property type="entry name" value="MeTrfase_7"/>
</dbReference>
<organism evidence="5 6">
    <name type="scientific">Stylosanthes scabra</name>
    <dbReference type="NCBI Taxonomy" id="79078"/>
    <lineage>
        <taxon>Eukaryota</taxon>
        <taxon>Viridiplantae</taxon>
        <taxon>Streptophyta</taxon>
        <taxon>Embryophyta</taxon>
        <taxon>Tracheophyta</taxon>
        <taxon>Spermatophyta</taxon>
        <taxon>Magnoliopsida</taxon>
        <taxon>eudicotyledons</taxon>
        <taxon>Gunneridae</taxon>
        <taxon>Pentapetalae</taxon>
        <taxon>rosids</taxon>
        <taxon>fabids</taxon>
        <taxon>Fabales</taxon>
        <taxon>Fabaceae</taxon>
        <taxon>Papilionoideae</taxon>
        <taxon>50 kb inversion clade</taxon>
        <taxon>dalbergioids sensu lato</taxon>
        <taxon>Dalbergieae</taxon>
        <taxon>Pterocarpus clade</taxon>
        <taxon>Stylosanthes</taxon>
    </lineage>
</organism>
<evidence type="ECO:0000256" key="2">
    <source>
        <dbReference type="ARBA" id="ARBA00022679"/>
    </source>
</evidence>
<dbReference type="Pfam" id="PF03492">
    <property type="entry name" value="Methyltransf_7"/>
    <property type="match status" value="1"/>
</dbReference>
<evidence type="ECO:0000313" key="6">
    <source>
        <dbReference type="Proteomes" id="UP001341840"/>
    </source>
</evidence>
<evidence type="ECO:0000256" key="3">
    <source>
        <dbReference type="ARBA" id="ARBA00022723"/>
    </source>
</evidence>
<dbReference type="InterPro" id="IPR029063">
    <property type="entry name" value="SAM-dependent_MTases_sf"/>
</dbReference>
<evidence type="ECO:0000256" key="1">
    <source>
        <dbReference type="ARBA" id="ARBA00022603"/>
    </source>
</evidence>
<keyword evidence="2" id="KW-0808">Transferase</keyword>
<sequence>MNKGAICHTKASPPGVHKAYALQFQRDLKLFLRSRSEELLPGGAMVLSFIISDQHHDVINGWEVVGTVLNDMVSEHKVEKRKLDSYNISSYFPTAEEVRQVTEEEGSFNIERMEKIVFDIVESVMEIGKNDEDEETIGERLTKGIRAVTEPTLKAEFGEEIMDEVFTRFKSKIIQLRRVKKLKGANLIAYMTKDTSQYDGK</sequence>
<protein>
    <recommendedName>
        <fullName evidence="7">Jasmonate O-methyltransferase</fullName>
    </recommendedName>
</protein>
<name>A0ABU6U0D7_9FABA</name>
<dbReference type="InterPro" id="IPR042086">
    <property type="entry name" value="MeTrfase_capping"/>
</dbReference>